<dbReference type="PROSITE" id="PS00041">
    <property type="entry name" value="HTH_ARAC_FAMILY_1"/>
    <property type="match status" value="1"/>
</dbReference>
<dbReference type="PANTHER" id="PTHR43280:SF29">
    <property type="entry name" value="ARAC-FAMILY TRANSCRIPTIONAL REGULATOR"/>
    <property type="match status" value="1"/>
</dbReference>
<dbReference type="GO" id="GO:0043565">
    <property type="term" value="F:sequence-specific DNA binding"/>
    <property type="evidence" value="ECO:0007669"/>
    <property type="project" value="InterPro"/>
</dbReference>
<dbReference type="RefSeq" id="WP_115123110.1">
    <property type="nucleotide sequence ID" value="NZ_QRAO01000002.1"/>
</dbReference>
<feature type="transmembrane region" description="Helical" evidence="4">
    <location>
        <begin position="169"/>
        <end position="192"/>
    </location>
</feature>
<evidence type="ECO:0000313" key="6">
    <source>
        <dbReference type="EMBL" id="RDK86883.1"/>
    </source>
</evidence>
<dbReference type="Gene3D" id="1.10.10.60">
    <property type="entry name" value="Homeodomain-like"/>
    <property type="match status" value="1"/>
</dbReference>
<dbReference type="PANTHER" id="PTHR43280">
    <property type="entry name" value="ARAC-FAMILY TRANSCRIPTIONAL REGULATOR"/>
    <property type="match status" value="1"/>
</dbReference>
<dbReference type="OrthoDB" id="5492415at2"/>
<feature type="transmembrane region" description="Helical" evidence="4">
    <location>
        <begin position="66"/>
        <end position="85"/>
    </location>
</feature>
<comment type="caution">
    <text evidence="6">The sequence shown here is derived from an EMBL/GenBank/DDBJ whole genome shotgun (WGS) entry which is preliminary data.</text>
</comment>
<dbReference type="GO" id="GO:0003700">
    <property type="term" value="F:DNA-binding transcription factor activity"/>
    <property type="evidence" value="ECO:0007669"/>
    <property type="project" value="InterPro"/>
</dbReference>
<feature type="transmembrane region" description="Helical" evidence="4">
    <location>
        <begin position="6"/>
        <end position="25"/>
    </location>
</feature>
<keyword evidence="4" id="KW-1133">Transmembrane helix</keyword>
<feature type="transmembrane region" description="Helical" evidence="4">
    <location>
        <begin position="37"/>
        <end position="60"/>
    </location>
</feature>
<feature type="transmembrane region" description="Helical" evidence="4">
    <location>
        <begin position="198"/>
        <end position="219"/>
    </location>
</feature>
<gene>
    <name evidence="6" type="ORF">C8D94_10261</name>
</gene>
<sequence length="354" mass="41423">MVEILRYFIFFYCLLGIFIAGGLFFRKRSPANITLALYILLFTFEQLDFLYTTSNVVLIYPSYYLYMYPICFLFGPSLWLHLKFIKDPKATFKWKHLLHAIPFVLFIVIALLPLYQLGGEERIAYTRENFMNQMMPLNYIRTGHVTLYGVFLLLGVSKNSFYKKDKVGLYMLVIAVIYFVTAVLQVCLTLFADSFRQFSIFFFLGSSIFLIAGFVLYRYPEFLEEIQKKYFSNTLHEKAKQRIEKKITSSRNEISLFLKNNLKLREYSAFIKEKPHHVSQVFSENLNTSFSNFVNEIRVKNAASLLRDPKKDNLKILAIAFESGFNNNVTFNKAFVKEMGTTPGKYRKNRASLL</sequence>
<evidence type="ECO:0000256" key="2">
    <source>
        <dbReference type="ARBA" id="ARBA00023125"/>
    </source>
</evidence>
<evidence type="ECO:0000256" key="4">
    <source>
        <dbReference type="SAM" id="Phobius"/>
    </source>
</evidence>
<dbReference type="SMART" id="SM00342">
    <property type="entry name" value="HTH_ARAC"/>
    <property type="match status" value="1"/>
</dbReference>
<dbReference type="PROSITE" id="PS01124">
    <property type="entry name" value="HTH_ARAC_FAMILY_2"/>
    <property type="match status" value="1"/>
</dbReference>
<keyword evidence="4" id="KW-0812">Transmembrane</keyword>
<dbReference type="Proteomes" id="UP000255317">
    <property type="component" value="Unassembled WGS sequence"/>
</dbReference>
<keyword evidence="1" id="KW-0805">Transcription regulation</keyword>
<name>A0A370QEU1_9FLAO</name>
<dbReference type="InterPro" id="IPR018062">
    <property type="entry name" value="HTH_AraC-typ_CS"/>
</dbReference>
<evidence type="ECO:0000259" key="5">
    <source>
        <dbReference type="PROSITE" id="PS01124"/>
    </source>
</evidence>
<keyword evidence="3" id="KW-0804">Transcription</keyword>
<evidence type="ECO:0000313" key="7">
    <source>
        <dbReference type="Proteomes" id="UP000255317"/>
    </source>
</evidence>
<keyword evidence="4" id="KW-0472">Membrane</keyword>
<dbReference type="AlphaFoldDB" id="A0A370QEU1"/>
<dbReference type="Pfam" id="PF12833">
    <property type="entry name" value="HTH_18"/>
    <property type="match status" value="1"/>
</dbReference>
<feature type="transmembrane region" description="Helical" evidence="4">
    <location>
        <begin position="138"/>
        <end position="157"/>
    </location>
</feature>
<feature type="transmembrane region" description="Helical" evidence="4">
    <location>
        <begin position="97"/>
        <end position="118"/>
    </location>
</feature>
<feature type="domain" description="HTH araC/xylS-type" evidence="5">
    <location>
        <begin position="237"/>
        <end position="349"/>
    </location>
</feature>
<dbReference type="InterPro" id="IPR018060">
    <property type="entry name" value="HTH_AraC"/>
</dbReference>
<dbReference type="SUPFAM" id="SSF46689">
    <property type="entry name" value="Homeodomain-like"/>
    <property type="match status" value="1"/>
</dbReference>
<keyword evidence="7" id="KW-1185">Reference proteome</keyword>
<evidence type="ECO:0000256" key="1">
    <source>
        <dbReference type="ARBA" id="ARBA00023015"/>
    </source>
</evidence>
<protein>
    <submittedName>
        <fullName evidence="6">Helix-turn-helix protein</fullName>
    </submittedName>
</protein>
<evidence type="ECO:0000256" key="3">
    <source>
        <dbReference type="ARBA" id="ARBA00023163"/>
    </source>
</evidence>
<organism evidence="6 7">
    <name type="scientific">Marinirhabdus gelatinilytica</name>
    <dbReference type="NCBI Taxonomy" id="1703343"/>
    <lineage>
        <taxon>Bacteria</taxon>
        <taxon>Pseudomonadati</taxon>
        <taxon>Bacteroidota</taxon>
        <taxon>Flavobacteriia</taxon>
        <taxon>Flavobacteriales</taxon>
        <taxon>Flavobacteriaceae</taxon>
    </lineage>
</organism>
<proteinExistence type="predicted"/>
<dbReference type="EMBL" id="QRAO01000002">
    <property type="protein sequence ID" value="RDK86883.1"/>
    <property type="molecule type" value="Genomic_DNA"/>
</dbReference>
<dbReference type="InterPro" id="IPR009057">
    <property type="entry name" value="Homeodomain-like_sf"/>
</dbReference>
<accession>A0A370QEU1</accession>
<keyword evidence="2" id="KW-0238">DNA-binding</keyword>
<reference evidence="6 7" key="1">
    <citation type="submission" date="2018-07" db="EMBL/GenBank/DDBJ databases">
        <title>Genomic Encyclopedia of Type Strains, Phase IV (KMG-IV): sequencing the most valuable type-strain genomes for metagenomic binning, comparative biology and taxonomic classification.</title>
        <authorList>
            <person name="Goeker M."/>
        </authorList>
    </citation>
    <scope>NUCLEOTIDE SEQUENCE [LARGE SCALE GENOMIC DNA]</scope>
    <source>
        <strain evidence="6 7">DSM 101478</strain>
    </source>
</reference>